<protein>
    <recommendedName>
        <fullName evidence="4">Secreted protein</fullName>
    </recommendedName>
</protein>
<accession>A0ABW6FHU6</accession>
<dbReference type="Proteomes" id="UP001598448">
    <property type="component" value="Unassembled WGS sequence"/>
</dbReference>
<reference evidence="2 3" key="1">
    <citation type="submission" date="2024-09" db="EMBL/GenBank/DDBJ databases">
        <title>The Natural Products Discovery Center: Release of the First 8490 Sequenced Strains for Exploring Actinobacteria Biosynthetic Diversity.</title>
        <authorList>
            <person name="Kalkreuter E."/>
            <person name="Kautsar S.A."/>
            <person name="Yang D."/>
            <person name="Bader C.D."/>
            <person name="Teijaro C.N."/>
            <person name="Fluegel L."/>
            <person name="Davis C.M."/>
            <person name="Simpson J.R."/>
            <person name="Lauterbach L."/>
            <person name="Steele A.D."/>
            <person name="Gui C."/>
            <person name="Meng S."/>
            <person name="Li G."/>
            <person name="Viehrig K."/>
            <person name="Ye F."/>
            <person name="Su P."/>
            <person name="Kiefer A.F."/>
            <person name="Nichols A."/>
            <person name="Cepeda A.J."/>
            <person name="Yan W."/>
            <person name="Fan B."/>
            <person name="Jiang Y."/>
            <person name="Adhikari A."/>
            <person name="Zheng C.-J."/>
            <person name="Schuster L."/>
            <person name="Cowan T.M."/>
            <person name="Smanski M.J."/>
            <person name="Chevrette M.G."/>
            <person name="De Carvalho L.P.S."/>
            <person name="Shen B."/>
        </authorList>
    </citation>
    <scope>NUCLEOTIDE SEQUENCE [LARGE SCALE GENOMIC DNA]</scope>
    <source>
        <strain evidence="2 3">NPDC058348</strain>
    </source>
</reference>
<organism evidence="2 3">
    <name type="scientific">Streptomyces albidochromogenes</name>
    <dbReference type="NCBI Taxonomy" id="329524"/>
    <lineage>
        <taxon>Bacteria</taxon>
        <taxon>Bacillati</taxon>
        <taxon>Actinomycetota</taxon>
        <taxon>Actinomycetes</taxon>
        <taxon>Kitasatosporales</taxon>
        <taxon>Streptomycetaceae</taxon>
        <taxon>Streptomyces</taxon>
    </lineage>
</organism>
<feature type="region of interest" description="Disordered" evidence="1">
    <location>
        <begin position="76"/>
        <end position="106"/>
    </location>
</feature>
<keyword evidence="3" id="KW-1185">Reference proteome</keyword>
<dbReference type="EMBL" id="JBHXIJ010000030">
    <property type="protein sequence ID" value="MFD5098744.1"/>
    <property type="molecule type" value="Genomic_DNA"/>
</dbReference>
<feature type="region of interest" description="Disordered" evidence="1">
    <location>
        <begin position="123"/>
        <end position="157"/>
    </location>
</feature>
<proteinExistence type="predicted"/>
<evidence type="ECO:0000313" key="2">
    <source>
        <dbReference type="EMBL" id="MFD5098744.1"/>
    </source>
</evidence>
<evidence type="ECO:0008006" key="4">
    <source>
        <dbReference type="Google" id="ProtNLM"/>
    </source>
</evidence>
<dbReference type="RefSeq" id="WP_386710190.1">
    <property type="nucleotide sequence ID" value="NZ_JBHXIJ010000030.1"/>
</dbReference>
<name>A0ABW6FHU6_9ACTN</name>
<gene>
    <name evidence="2" type="ORF">ACFWJN_07185</name>
</gene>
<evidence type="ECO:0000256" key="1">
    <source>
        <dbReference type="SAM" id="MobiDB-lite"/>
    </source>
</evidence>
<sequence>MPQVSPRRRSAATVSALLGTVLAVLVLLLCTDTGGVPGAGGQAQASGAVTAPAPAPALGPAAASTAVSASADFTAADFTASDDDPEPGCRQRHPGPASVPVAPPRGGAAYELPATLCAARAGGGAWGPEDLVPHRAPGHLPPPLDPPTPEDLSILRV</sequence>
<comment type="caution">
    <text evidence="2">The sequence shown here is derived from an EMBL/GenBank/DDBJ whole genome shotgun (WGS) entry which is preliminary data.</text>
</comment>
<evidence type="ECO:0000313" key="3">
    <source>
        <dbReference type="Proteomes" id="UP001598448"/>
    </source>
</evidence>
<feature type="compositionally biased region" description="Pro residues" evidence="1">
    <location>
        <begin position="139"/>
        <end position="149"/>
    </location>
</feature>